<dbReference type="InterPro" id="IPR036412">
    <property type="entry name" value="HAD-like_sf"/>
</dbReference>
<name>A0ABP8C8X3_9FLAO</name>
<dbReference type="SFLD" id="SFLDS00003">
    <property type="entry name" value="Haloacid_Dehalogenase"/>
    <property type="match status" value="1"/>
</dbReference>
<dbReference type="SUPFAM" id="SSF56784">
    <property type="entry name" value="HAD-like"/>
    <property type="match status" value="1"/>
</dbReference>
<proteinExistence type="predicted"/>
<dbReference type="Proteomes" id="UP001501496">
    <property type="component" value="Unassembled WGS sequence"/>
</dbReference>
<dbReference type="InterPro" id="IPR023214">
    <property type="entry name" value="HAD_sf"/>
</dbReference>
<keyword evidence="1" id="KW-0378">Hydrolase</keyword>
<keyword evidence="2" id="KW-1185">Reference proteome</keyword>
<comment type="caution">
    <text evidence="1">The sequence shown here is derived from an EMBL/GenBank/DDBJ whole genome shotgun (WGS) entry which is preliminary data.</text>
</comment>
<sequence>MNLSKIKLIATDMDGTLLNSNHEVSSRFFKLFDALKKHNIHFVAASGRPYYSILEKLQDIKDDITIVAENGGVVIKKEEVLLTTPIEKSKLDNIISILNKLDDINAVFCTQKKAYFKTKDANLLKVLTEFYPEFDYFKTTDDIPEAIIKIALYHKECSETHIYPYFKDLDNTYGVKVSGKNWVDISDNLANKGHAIKMLQNNYNILPEETLVFGDYNNDIEMFKQSTHGFAMENAHENIKKIADFNTKSNDEFGVELVLEKLLEAKETL</sequence>
<dbReference type="PANTHER" id="PTHR10000:SF8">
    <property type="entry name" value="HAD SUPERFAMILY HYDROLASE-LIKE, TYPE 3"/>
    <property type="match status" value="1"/>
</dbReference>
<dbReference type="NCBIfam" id="TIGR00099">
    <property type="entry name" value="Cof-subfamily"/>
    <property type="match status" value="1"/>
</dbReference>
<accession>A0ABP8C8X3</accession>
<dbReference type="InterPro" id="IPR006379">
    <property type="entry name" value="HAD-SF_hydro_IIB"/>
</dbReference>
<dbReference type="RefSeq" id="WP_344787914.1">
    <property type="nucleotide sequence ID" value="NZ_BAABCA010000004.1"/>
</dbReference>
<dbReference type="SFLD" id="SFLDG01144">
    <property type="entry name" value="C2.B.4:_PGP_Like"/>
    <property type="match status" value="1"/>
</dbReference>
<protein>
    <submittedName>
        <fullName evidence="1">Cof-type HAD-IIB family hydrolase</fullName>
    </submittedName>
</protein>
<dbReference type="Gene3D" id="3.40.50.1000">
    <property type="entry name" value="HAD superfamily/HAD-like"/>
    <property type="match status" value="1"/>
</dbReference>
<dbReference type="SFLD" id="SFLDG01140">
    <property type="entry name" value="C2.B:_Phosphomannomutase_and_P"/>
    <property type="match status" value="1"/>
</dbReference>
<gene>
    <name evidence="1" type="ORF">GCM10022291_18510</name>
</gene>
<reference evidence="2" key="1">
    <citation type="journal article" date="2019" name="Int. J. Syst. Evol. Microbiol.">
        <title>The Global Catalogue of Microorganisms (GCM) 10K type strain sequencing project: providing services to taxonomists for standard genome sequencing and annotation.</title>
        <authorList>
            <consortium name="The Broad Institute Genomics Platform"/>
            <consortium name="The Broad Institute Genome Sequencing Center for Infectious Disease"/>
            <person name="Wu L."/>
            <person name="Ma J."/>
        </authorList>
    </citation>
    <scope>NUCLEOTIDE SEQUENCE [LARGE SCALE GENOMIC DNA]</scope>
    <source>
        <strain evidence="2">JCM 17630</strain>
    </source>
</reference>
<evidence type="ECO:0000313" key="1">
    <source>
        <dbReference type="EMBL" id="GAA4235779.1"/>
    </source>
</evidence>
<dbReference type="PANTHER" id="PTHR10000">
    <property type="entry name" value="PHOSPHOSERINE PHOSPHATASE"/>
    <property type="match status" value="1"/>
</dbReference>
<evidence type="ECO:0000313" key="2">
    <source>
        <dbReference type="Proteomes" id="UP001501496"/>
    </source>
</evidence>
<dbReference type="GO" id="GO:0016787">
    <property type="term" value="F:hydrolase activity"/>
    <property type="evidence" value="ECO:0007669"/>
    <property type="project" value="UniProtKB-KW"/>
</dbReference>
<dbReference type="Gene3D" id="3.30.1240.10">
    <property type="match status" value="1"/>
</dbReference>
<dbReference type="InterPro" id="IPR000150">
    <property type="entry name" value="Cof"/>
</dbReference>
<dbReference type="NCBIfam" id="TIGR01484">
    <property type="entry name" value="HAD-SF-IIB"/>
    <property type="match status" value="1"/>
</dbReference>
<dbReference type="CDD" id="cd07518">
    <property type="entry name" value="HAD_YbiV-Like"/>
    <property type="match status" value="1"/>
</dbReference>
<dbReference type="Pfam" id="PF08282">
    <property type="entry name" value="Hydrolase_3"/>
    <property type="match status" value="1"/>
</dbReference>
<organism evidence="1 2">
    <name type="scientific">Postechiella marina</name>
    <dbReference type="NCBI Taxonomy" id="943941"/>
    <lineage>
        <taxon>Bacteria</taxon>
        <taxon>Pseudomonadati</taxon>
        <taxon>Bacteroidota</taxon>
        <taxon>Flavobacteriia</taxon>
        <taxon>Flavobacteriales</taxon>
        <taxon>Flavobacteriaceae</taxon>
        <taxon>Postechiella</taxon>
    </lineage>
</organism>
<dbReference type="EMBL" id="BAABCA010000004">
    <property type="protein sequence ID" value="GAA4235779.1"/>
    <property type="molecule type" value="Genomic_DNA"/>
</dbReference>
<dbReference type="PROSITE" id="PS01228">
    <property type="entry name" value="COF_1"/>
    <property type="match status" value="1"/>
</dbReference>